<feature type="active site" description="Acyl-thioester intermediate" evidence="2">
    <location>
        <position position="224"/>
    </location>
</feature>
<evidence type="ECO:0000313" key="4">
    <source>
        <dbReference type="EMBL" id="NBG88094.1"/>
    </source>
</evidence>
<reference evidence="4 5" key="1">
    <citation type="submission" date="2019-04" db="EMBL/GenBank/DDBJ databases">
        <title>Isachenkonia alkalipeptolytica gen. nov. sp. nov. a new anaerobic, alkiliphilic organothrophic bacterium capable to reduce synthesized ferrihydrite isolated from a soda lake.</title>
        <authorList>
            <person name="Toshchakov S.V."/>
            <person name="Zavarzina D.G."/>
            <person name="Zhilina T.N."/>
            <person name="Kostrikina N.A."/>
            <person name="Kublanov I.V."/>
        </authorList>
    </citation>
    <scope>NUCLEOTIDE SEQUENCE [LARGE SCALE GENOMIC DNA]</scope>
    <source>
        <strain evidence="4 5">Z-1701</strain>
    </source>
</reference>
<name>A0AA44BD97_9CLOT</name>
<evidence type="ECO:0000256" key="1">
    <source>
        <dbReference type="ARBA" id="ARBA00022801"/>
    </source>
</evidence>
<organism evidence="4 5">
    <name type="scientific">Isachenkonia alkalipeptolytica</name>
    <dbReference type="NCBI Taxonomy" id="2565777"/>
    <lineage>
        <taxon>Bacteria</taxon>
        <taxon>Bacillati</taxon>
        <taxon>Bacillota</taxon>
        <taxon>Clostridia</taxon>
        <taxon>Eubacteriales</taxon>
        <taxon>Clostridiaceae</taxon>
        <taxon>Isachenkonia</taxon>
    </lineage>
</organism>
<dbReference type="AlphaFoldDB" id="A0AA44BD97"/>
<dbReference type="EMBL" id="SUMG01000005">
    <property type="protein sequence ID" value="NBG88094.1"/>
    <property type="molecule type" value="Genomic_DNA"/>
</dbReference>
<dbReference type="SUPFAM" id="SSF63817">
    <property type="entry name" value="Sortase"/>
    <property type="match status" value="1"/>
</dbReference>
<dbReference type="Pfam" id="PF04203">
    <property type="entry name" value="Sortase"/>
    <property type="match status" value="1"/>
</dbReference>
<evidence type="ECO:0000313" key="5">
    <source>
        <dbReference type="Proteomes" id="UP000449710"/>
    </source>
</evidence>
<evidence type="ECO:0000256" key="3">
    <source>
        <dbReference type="SAM" id="MobiDB-lite"/>
    </source>
</evidence>
<keyword evidence="5" id="KW-1185">Reference proteome</keyword>
<evidence type="ECO:0000256" key="2">
    <source>
        <dbReference type="PIRSR" id="PIRSR605754-1"/>
    </source>
</evidence>
<dbReference type="RefSeq" id="WP_160720241.1">
    <property type="nucleotide sequence ID" value="NZ_SUMG01000005.1"/>
</dbReference>
<sequence length="244" mass="26941">MKKKIPYLIILLGVLVAVYPFASNLYSSYWENRMLDEAEALLGGENLAVEEDLSQTAAYSFTQMNQAFEEEEAEDQDNPPSQEEPAESSSQERTAPLDDGPSDSEVSYVERGAVIGKIEIPSIDVNLPLLFGSDAQTLDRGAGQMIGTAAPGEIGNTAIAGHRANRDGRFFYRLNELDVGDEIIVQTQDGTFVYTVYDTKIVDPTDLSVLNRNQTDRIVTLITCHPRYTADYRLIVHGRIAEDG</sequence>
<protein>
    <submittedName>
        <fullName evidence="4">Class D sortase</fullName>
    </submittedName>
</protein>
<dbReference type="InterPro" id="IPR042000">
    <property type="entry name" value="Sortase_D_2"/>
</dbReference>
<feature type="region of interest" description="Disordered" evidence="3">
    <location>
        <begin position="68"/>
        <end position="106"/>
    </location>
</feature>
<accession>A0AA44BD97</accession>
<dbReference type="GO" id="GO:0016787">
    <property type="term" value="F:hydrolase activity"/>
    <property type="evidence" value="ECO:0007669"/>
    <property type="project" value="UniProtKB-KW"/>
</dbReference>
<dbReference type="NCBIfam" id="TIGR01076">
    <property type="entry name" value="sortase_fam"/>
    <property type="match status" value="1"/>
</dbReference>
<feature type="compositionally biased region" description="Low complexity" evidence="3">
    <location>
        <begin position="78"/>
        <end position="92"/>
    </location>
</feature>
<keyword evidence="1" id="KW-0378">Hydrolase</keyword>
<dbReference type="InterPro" id="IPR005754">
    <property type="entry name" value="Sortase"/>
</dbReference>
<gene>
    <name evidence="4" type="ORF">ISALK_06220</name>
</gene>
<feature type="compositionally biased region" description="Acidic residues" evidence="3">
    <location>
        <begin position="68"/>
        <end position="77"/>
    </location>
</feature>
<dbReference type="Gene3D" id="2.40.260.10">
    <property type="entry name" value="Sortase"/>
    <property type="match status" value="1"/>
</dbReference>
<dbReference type="Proteomes" id="UP000449710">
    <property type="component" value="Unassembled WGS sequence"/>
</dbReference>
<dbReference type="InterPro" id="IPR023365">
    <property type="entry name" value="Sortase_dom-sf"/>
</dbReference>
<feature type="active site" description="Proton donor/acceptor" evidence="2">
    <location>
        <position position="162"/>
    </location>
</feature>
<proteinExistence type="predicted"/>
<comment type="caution">
    <text evidence="4">The sequence shown here is derived from an EMBL/GenBank/DDBJ whole genome shotgun (WGS) entry which is preliminary data.</text>
</comment>
<dbReference type="CDD" id="cd06166">
    <property type="entry name" value="Sortase_D_2"/>
    <property type="match status" value="1"/>
</dbReference>